<dbReference type="InterPro" id="IPR006311">
    <property type="entry name" value="TAT_signal"/>
</dbReference>
<evidence type="ECO:0000313" key="1">
    <source>
        <dbReference type="EMBL" id="CAA9398919.1"/>
    </source>
</evidence>
<proteinExistence type="predicted"/>
<protein>
    <recommendedName>
        <fullName evidence="2">DUF1501 domain-containing protein</fullName>
    </recommendedName>
</protein>
<dbReference type="Pfam" id="PF07394">
    <property type="entry name" value="DUF1501"/>
    <property type="match status" value="1"/>
</dbReference>
<gene>
    <name evidence="1" type="ORF">AVDCRST_MAG64-1585</name>
</gene>
<dbReference type="InterPro" id="IPR010869">
    <property type="entry name" value="DUF1501"/>
</dbReference>
<name>A0A6J4NVV8_9BACT</name>
<dbReference type="AlphaFoldDB" id="A0A6J4NVV8"/>
<dbReference type="PANTHER" id="PTHR43737">
    <property type="entry name" value="BLL7424 PROTEIN"/>
    <property type="match status" value="1"/>
</dbReference>
<organism evidence="1">
    <name type="scientific">uncultured Phycisphaerae bacterium</name>
    <dbReference type="NCBI Taxonomy" id="904963"/>
    <lineage>
        <taxon>Bacteria</taxon>
        <taxon>Pseudomonadati</taxon>
        <taxon>Planctomycetota</taxon>
        <taxon>Phycisphaerae</taxon>
        <taxon>environmental samples</taxon>
    </lineage>
</organism>
<accession>A0A6J4NVV8</accession>
<dbReference type="EMBL" id="CADCUQ010000363">
    <property type="protein sequence ID" value="CAA9398919.1"/>
    <property type="molecule type" value="Genomic_DNA"/>
</dbReference>
<evidence type="ECO:0008006" key="2">
    <source>
        <dbReference type="Google" id="ProtNLM"/>
    </source>
</evidence>
<reference evidence="1" key="1">
    <citation type="submission" date="2020-02" db="EMBL/GenBank/DDBJ databases">
        <authorList>
            <person name="Meier V. D."/>
        </authorList>
    </citation>
    <scope>NUCLEOTIDE SEQUENCE</scope>
    <source>
        <strain evidence="1">AVDCRST_MAG64</strain>
    </source>
</reference>
<dbReference type="PANTHER" id="PTHR43737:SF1">
    <property type="entry name" value="DUF1501 DOMAIN-CONTAINING PROTEIN"/>
    <property type="match status" value="1"/>
</dbReference>
<dbReference type="PROSITE" id="PS51318">
    <property type="entry name" value="TAT"/>
    <property type="match status" value="1"/>
</dbReference>
<sequence>MTLSRRIFLRNGTIALAALGSGSAPEPWFLARAAAAAGAAGKPAGRKVLVCVFQRGAADGLSMVAPFGDPHYYALRQEIAVPAPKAGDGKGNDATTALDLDGYFGLHPRLDALMPLWNRGELAVVHACGSPSGSRSHFDMQDFMEAGVADDKSVPGGWANRLLAANRPAAKPSPFRAVAMGGNVPRTLQGDVDALAIRDLSTFGLRDEAAATPRLAAAGNGGASAPGPRAMASGATGFEGLYASAVDETLGHTGKESFDAIAMLKKADPAQYKPAGGAKYPGTALGRSLLQVAQLVKADLGVEVAFVEDEGWDTHANQGGAVGQLAGKLMDFGRALAAFDADLGDRMADVTVLTMSEFGRAVRQNGNRGTDHGHGTCFLAFGGGVRGGKVYADWPTLDPDRLFEDRDLAVTTDFRDVFGEVCARHLGLDPARLGKVFPKHAADPAKFRGFMRA</sequence>